<dbReference type="Proteomes" id="UP000663829">
    <property type="component" value="Unassembled WGS sequence"/>
</dbReference>
<proteinExistence type="predicted"/>
<reference evidence="1" key="1">
    <citation type="submission" date="2021-02" db="EMBL/GenBank/DDBJ databases">
        <authorList>
            <person name="Nowell W R."/>
        </authorList>
    </citation>
    <scope>NUCLEOTIDE SEQUENCE</scope>
</reference>
<protein>
    <submittedName>
        <fullName evidence="1">Uncharacterized protein</fullName>
    </submittedName>
</protein>
<accession>A0A814G6P5</accession>
<evidence type="ECO:0000313" key="3">
    <source>
        <dbReference type="Proteomes" id="UP000663829"/>
    </source>
</evidence>
<feature type="non-terminal residue" evidence="1">
    <location>
        <position position="1"/>
    </location>
</feature>
<comment type="caution">
    <text evidence="1">The sequence shown here is derived from an EMBL/GenBank/DDBJ whole genome shotgun (WGS) entry which is preliminary data.</text>
</comment>
<sequence>STNAAHIHRDGAAKKRSLFSNDNFLSYVNKNEQQQQQQQYLANNHQLKNDHSRREILPSEHDDIYKRLASPRLGKRASDSSEYFSWANKNDRPLEYLRANADWYPLRTSADIFLPKEYRTGNLFNKFNYIMVVYAEF</sequence>
<dbReference type="EMBL" id="CAJOBC010002993">
    <property type="protein sequence ID" value="CAF3761778.1"/>
    <property type="molecule type" value="Genomic_DNA"/>
</dbReference>
<organism evidence="1 3">
    <name type="scientific">Didymodactylos carnosus</name>
    <dbReference type="NCBI Taxonomy" id="1234261"/>
    <lineage>
        <taxon>Eukaryota</taxon>
        <taxon>Metazoa</taxon>
        <taxon>Spiralia</taxon>
        <taxon>Gnathifera</taxon>
        <taxon>Rotifera</taxon>
        <taxon>Eurotatoria</taxon>
        <taxon>Bdelloidea</taxon>
        <taxon>Philodinida</taxon>
        <taxon>Philodinidae</taxon>
        <taxon>Didymodactylos</taxon>
    </lineage>
</organism>
<dbReference type="EMBL" id="CAJNOQ010002993">
    <property type="protein sequence ID" value="CAF0989662.1"/>
    <property type="molecule type" value="Genomic_DNA"/>
</dbReference>
<gene>
    <name evidence="1" type="ORF">GPM918_LOCUS13187</name>
    <name evidence="2" type="ORF">SRO942_LOCUS13187</name>
</gene>
<name>A0A814G6P5_9BILA</name>
<keyword evidence="3" id="KW-1185">Reference proteome</keyword>
<dbReference type="Proteomes" id="UP000681722">
    <property type="component" value="Unassembled WGS sequence"/>
</dbReference>
<evidence type="ECO:0000313" key="1">
    <source>
        <dbReference type="EMBL" id="CAF0989662.1"/>
    </source>
</evidence>
<evidence type="ECO:0000313" key="2">
    <source>
        <dbReference type="EMBL" id="CAF3761778.1"/>
    </source>
</evidence>
<dbReference type="AlphaFoldDB" id="A0A814G6P5"/>